<dbReference type="EMBL" id="JAVHJS010000003">
    <property type="protein sequence ID" value="KAK2863830.1"/>
    <property type="molecule type" value="Genomic_DNA"/>
</dbReference>
<feature type="coiled-coil region" evidence="2">
    <location>
        <begin position="465"/>
        <end position="499"/>
    </location>
</feature>
<gene>
    <name evidence="5" type="ORF">Q7C36_002984</name>
</gene>
<feature type="domain" description="Cilia- and flagella-associated protein 58 central coiled coil" evidence="4">
    <location>
        <begin position="3"/>
        <end position="298"/>
    </location>
</feature>
<keyword evidence="6" id="KW-1185">Reference proteome</keyword>
<dbReference type="Pfam" id="PF21771">
    <property type="entry name" value="CFAP58_CC"/>
    <property type="match status" value="1"/>
</dbReference>
<dbReference type="PANTHER" id="PTHR32083">
    <property type="entry name" value="CILIA AND FLAGELLA-ASSOCIATED PROTEIN 58-RELATED"/>
    <property type="match status" value="1"/>
</dbReference>
<feature type="coiled-coil region" evidence="2">
    <location>
        <begin position="97"/>
        <end position="243"/>
    </location>
</feature>
<sequence length="526" mass="62586">MYKKKIDELFKEKDMLNKKLIKAANATEKQLNLVMQHKQLKKKLELDILNHQHEAQKQRNIIFHLSMERDHYMNKASELTQKGLSHMEDLKVGQIKIFEYKKKIAEAETKLNRLQNQYEAIRAERDKFSKNLLDAQHDITAMKRKIKSMTQETVQLTEEFKSKEAALVKEHLDFLRIEKVKEALKVELQKIKKQVQETKQLINKQKTEEKKLLKIIADAAAEKVQQKKELKQVIRERDILRTQLVTPMEQLSSLYEEDKIQQSILNNCNIQYNQIVEDIRLLTYDIKKLLGDKTVLNRIVFNVDDLRNEVRHIQKELLKERARCKSLQEELENSMHHYFWRGLEGSDRWKIELIQKTQYLMQGLIDKTKMVAEKEFLLKEKEKEYNELKQKLACMPGQKAAEQLRKIQHTLDQKNKLLMEKEKECIELNQKLACKSGQKAADKLWIIQQTLKDMNKQFKVFSVEVNMYKSQAMEYKKQIEQLNEELKDVKKKYFVLKRKDQKEQERSLAQGWQPATVRRRADGPGL</sequence>
<organism evidence="5 6">
    <name type="scientific">Tachysurus vachellii</name>
    <name type="common">Darkbarbel catfish</name>
    <name type="synonym">Pelteobagrus vachellii</name>
    <dbReference type="NCBI Taxonomy" id="175792"/>
    <lineage>
        <taxon>Eukaryota</taxon>
        <taxon>Metazoa</taxon>
        <taxon>Chordata</taxon>
        <taxon>Craniata</taxon>
        <taxon>Vertebrata</taxon>
        <taxon>Euteleostomi</taxon>
        <taxon>Actinopterygii</taxon>
        <taxon>Neopterygii</taxon>
        <taxon>Teleostei</taxon>
        <taxon>Ostariophysi</taxon>
        <taxon>Siluriformes</taxon>
        <taxon>Bagridae</taxon>
        <taxon>Tachysurus</taxon>
    </lineage>
</organism>
<feature type="coiled-coil region" evidence="2">
    <location>
        <begin position="303"/>
        <end position="330"/>
    </location>
</feature>
<keyword evidence="1 2" id="KW-0175">Coiled coil</keyword>
<evidence type="ECO:0000256" key="2">
    <source>
        <dbReference type="SAM" id="Coils"/>
    </source>
</evidence>
<accession>A0AA88NT67</accession>
<proteinExistence type="predicted"/>
<feature type="coiled-coil region" evidence="2">
    <location>
        <begin position="371"/>
        <end position="431"/>
    </location>
</feature>
<feature type="region of interest" description="Disordered" evidence="3">
    <location>
        <begin position="500"/>
        <end position="526"/>
    </location>
</feature>
<reference evidence="5" key="1">
    <citation type="submission" date="2023-08" db="EMBL/GenBank/DDBJ databases">
        <title>Pelteobagrus vachellii genome.</title>
        <authorList>
            <person name="Liu H."/>
        </authorList>
    </citation>
    <scope>NUCLEOTIDE SEQUENCE</scope>
    <source>
        <strain evidence="5">PRFRI_2022a</strain>
        <tissue evidence="5">Muscle</tissue>
    </source>
</reference>
<evidence type="ECO:0000259" key="4">
    <source>
        <dbReference type="Pfam" id="PF21771"/>
    </source>
</evidence>
<dbReference type="PANTHER" id="PTHR32083:SF0">
    <property type="entry name" value="CILIA AND FLAGELLA-ASSOCIATED PROTEIN 58"/>
    <property type="match status" value="1"/>
</dbReference>
<dbReference type="GO" id="GO:0005856">
    <property type="term" value="C:cytoskeleton"/>
    <property type="evidence" value="ECO:0007669"/>
    <property type="project" value="TreeGrafter"/>
</dbReference>
<protein>
    <recommendedName>
        <fullName evidence="4">Cilia- and flagella-associated protein 58 central coiled coil domain-containing protein</fullName>
    </recommendedName>
</protein>
<name>A0AA88NT67_TACVA</name>
<dbReference type="AlphaFoldDB" id="A0AA88NT67"/>
<comment type="caution">
    <text evidence="5">The sequence shown here is derived from an EMBL/GenBank/DDBJ whole genome shotgun (WGS) entry which is preliminary data.</text>
</comment>
<evidence type="ECO:0000256" key="3">
    <source>
        <dbReference type="SAM" id="MobiDB-lite"/>
    </source>
</evidence>
<evidence type="ECO:0000313" key="5">
    <source>
        <dbReference type="EMBL" id="KAK2863830.1"/>
    </source>
</evidence>
<dbReference type="Proteomes" id="UP001187315">
    <property type="component" value="Unassembled WGS sequence"/>
</dbReference>
<dbReference type="InterPro" id="IPR049270">
    <property type="entry name" value="CFAP58_CC"/>
</dbReference>
<evidence type="ECO:0000256" key="1">
    <source>
        <dbReference type="ARBA" id="ARBA00023054"/>
    </source>
</evidence>
<evidence type="ECO:0000313" key="6">
    <source>
        <dbReference type="Proteomes" id="UP001187315"/>
    </source>
</evidence>